<evidence type="ECO:0000256" key="1">
    <source>
        <dbReference type="ARBA" id="ARBA00038414"/>
    </source>
</evidence>
<comment type="similarity">
    <text evidence="1">Belongs to the HyuE racemase family.</text>
</comment>
<dbReference type="Pfam" id="PF01177">
    <property type="entry name" value="Asp_Glu_race"/>
    <property type="match status" value="1"/>
</dbReference>
<dbReference type="Proteomes" id="UP000184517">
    <property type="component" value="Unassembled WGS sequence"/>
</dbReference>
<dbReference type="GO" id="GO:0047661">
    <property type="term" value="F:amino-acid racemase activity"/>
    <property type="evidence" value="ECO:0007669"/>
    <property type="project" value="InterPro"/>
</dbReference>
<name>A0A1M4WZ71_9GAMM</name>
<gene>
    <name evidence="2" type="ORF">SAMN02745753_00923</name>
</gene>
<dbReference type="OrthoDB" id="978447at2"/>
<proteinExistence type="inferred from homology"/>
<dbReference type="RefSeq" id="WP_072838554.1">
    <property type="nucleotide sequence ID" value="NZ_FQVF01000004.1"/>
</dbReference>
<reference evidence="3" key="1">
    <citation type="submission" date="2016-11" db="EMBL/GenBank/DDBJ databases">
        <authorList>
            <person name="Varghese N."/>
            <person name="Submissions S."/>
        </authorList>
    </citation>
    <scope>NUCLEOTIDE SEQUENCE [LARGE SCALE GENOMIC DNA]</scope>
    <source>
        <strain evidence="3">DSM 16579</strain>
    </source>
</reference>
<organism evidence="2 3">
    <name type="scientific">Marinomonas polaris DSM 16579</name>
    <dbReference type="NCBI Taxonomy" id="1122206"/>
    <lineage>
        <taxon>Bacteria</taxon>
        <taxon>Pseudomonadati</taxon>
        <taxon>Pseudomonadota</taxon>
        <taxon>Gammaproteobacteria</taxon>
        <taxon>Oceanospirillales</taxon>
        <taxon>Oceanospirillaceae</taxon>
        <taxon>Marinomonas</taxon>
    </lineage>
</organism>
<dbReference type="InterPro" id="IPR015942">
    <property type="entry name" value="Asp/Glu/hydantoin_racemase"/>
</dbReference>
<dbReference type="AlphaFoldDB" id="A0A1M4WZ71"/>
<keyword evidence="3" id="KW-1185">Reference proteome</keyword>
<evidence type="ECO:0000313" key="3">
    <source>
        <dbReference type="Proteomes" id="UP000184517"/>
    </source>
</evidence>
<evidence type="ECO:0000313" key="2">
    <source>
        <dbReference type="EMBL" id="SHE86363.1"/>
    </source>
</evidence>
<dbReference type="Gene3D" id="3.40.50.12500">
    <property type="match status" value="1"/>
</dbReference>
<dbReference type="STRING" id="1122206.SAMN02745753_00923"/>
<accession>A0A1M4WZ71</accession>
<dbReference type="EMBL" id="FQVF01000004">
    <property type="protein sequence ID" value="SHE86363.1"/>
    <property type="molecule type" value="Genomic_DNA"/>
</dbReference>
<dbReference type="InterPro" id="IPR053714">
    <property type="entry name" value="Iso_Racemase_Enz_sf"/>
</dbReference>
<sequence length="224" mass="24137">MTTQPRIALIHALEESVIPARETFIKEWPEAFCFDLLDTSLAIDLANAGKLDDTMMERFSELADYAARTTGKANKTDAILFTCSAFGPAIDAVKSQLTIPVLRPNESAFEEAIKMGNRIGLMVTFGPSLPALKAELETMAESLGKTINVLPVLVEGALTALKSGDVDTHNRLAAEACSQLNDIDVLVLGQFSLAKAAPLIRERLTIPVLTTPESAVKALRTLLV</sequence>
<protein>
    <submittedName>
        <fullName evidence="2">Asp/Glu/hydantoin racemase</fullName>
    </submittedName>
</protein>